<dbReference type="InterPro" id="IPR049874">
    <property type="entry name" value="ROK_cs"/>
</dbReference>
<dbReference type="PANTHER" id="PTHR18964">
    <property type="entry name" value="ROK (REPRESSOR, ORF, KINASE) FAMILY"/>
    <property type="match status" value="1"/>
</dbReference>
<evidence type="ECO:0000256" key="5">
    <source>
        <dbReference type="ARBA" id="ARBA00022741"/>
    </source>
</evidence>
<evidence type="ECO:0000313" key="9">
    <source>
        <dbReference type="EMBL" id="QSQ10344.1"/>
    </source>
</evidence>
<proteinExistence type="inferred from homology"/>
<dbReference type="RefSeq" id="WP_206707653.1">
    <property type="nucleotide sequence ID" value="NZ_CP059066.1"/>
</dbReference>
<name>A0A8A0RQW0_9FIRM</name>
<dbReference type="InterPro" id="IPR000600">
    <property type="entry name" value="ROK"/>
</dbReference>
<evidence type="ECO:0000313" key="10">
    <source>
        <dbReference type="Proteomes" id="UP000662904"/>
    </source>
</evidence>
<dbReference type="Pfam" id="PF00480">
    <property type="entry name" value="ROK"/>
    <property type="match status" value="1"/>
</dbReference>
<dbReference type="InterPro" id="IPR004654">
    <property type="entry name" value="ROK_glcA"/>
</dbReference>
<dbReference type="GO" id="GO:0005737">
    <property type="term" value="C:cytoplasm"/>
    <property type="evidence" value="ECO:0007669"/>
    <property type="project" value="InterPro"/>
</dbReference>
<dbReference type="EMBL" id="CP059066">
    <property type="protein sequence ID" value="QSQ10344.1"/>
    <property type="molecule type" value="Genomic_DNA"/>
</dbReference>
<dbReference type="NCBIfam" id="TIGR00744">
    <property type="entry name" value="ROK_glcA_fam"/>
    <property type="match status" value="1"/>
</dbReference>
<evidence type="ECO:0000256" key="7">
    <source>
        <dbReference type="ARBA" id="ARBA00022840"/>
    </source>
</evidence>
<keyword evidence="6" id="KW-0418">Kinase</keyword>
<dbReference type="EC" id="2.7.1.2" evidence="2"/>
<dbReference type="KEGG" id="kme:H0A61_02749"/>
<dbReference type="GO" id="GO:0004340">
    <property type="term" value="F:glucokinase activity"/>
    <property type="evidence" value="ECO:0007669"/>
    <property type="project" value="UniProtKB-EC"/>
</dbReference>
<dbReference type="Gene3D" id="3.30.420.40">
    <property type="match status" value="2"/>
</dbReference>
<keyword evidence="10" id="KW-1185">Reference proteome</keyword>
<dbReference type="Proteomes" id="UP000662904">
    <property type="component" value="Chromosome"/>
</dbReference>
<evidence type="ECO:0000256" key="4">
    <source>
        <dbReference type="ARBA" id="ARBA00022679"/>
    </source>
</evidence>
<dbReference type="PROSITE" id="PS01125">
    <property type="entry name" value="ROK"/>
    <property type="match status" value="1"/>
</dbReference>
<evidence type="ECO:0000256" key="2">
    <source>
        <dbReference type="ARBA" id="ARBA00012323"/>
    </source>
</evidence>
<dbReference type="AlphaFoldDB" id="A0A8A0RQW0"/>
<dbReference type="InterPro" id="IPR043129">
    <property type="entry name" value="ATPase_NBD"/>
</dbReference>
<reference evidence="9" key="1">
    <citation type="submission" date="2020-07" db="EMBL/GenBank/DDBJ databases">
        <title>Koleobacter methoxysyntrophicus gen. nov., sp. nov., a novel anaerobic bacterium isolated from deep subsurface oil field and proposal of Koleobacterales ord. nov. in the phylum Firmicutes.</title>
        <authorList>
            <person name="Sakamoto S."/>
            <person name="Tamaki H."/>
        </authorList>
    </citation>
    <scope>NUCLEOTIDE SEQUENCE</scope>
    <source>
        <strain evidence="9">NRmbB1</strain>
    </source>
</reference>
<evidence type="ECO:0000256" key="1">
    <source>
        <dbReference type="ARBA" id="ARBA00006479"/>
    </source>
</evidence>
<protein>
    <recommendedName>
        <fullName evidence="3">Glucokinase</fullName>
        <ecNumber evidence="2">2.7.1.2</ecNumber>
    </recommendedName>
    <alternativeName>
        <fullName evidence="8">Glucose kinase</fullName>
    </alternativeName>
</protein>
<dbReference type="GO" id="GO:0006096">
    <property type="term" value="P:glycolytic process"/>
    <property type="evidence" value="ECO:0007669"/>
    <property type="project" value="InterPro"/>
</dbReference>
<gene>
    <name evidence="9" type="primary">glkA</name>
    <name evidence="9" type="ORF">H0A61_02749</name>
</gene>
<organism evidence="9 10">
    <name type="scientific">Koleobacter methoxysyntrophicus</name>
    <dbReference type="NCBI Taxonomy" id="2751313"/>
    <lineage>
        <taxon>Bacteria</taxon>
        <taxon>Bacillati</taxon>
        <taxon>Bacillota</taxon>
        <taxon>Clostridia</taxon>
        <taxon>Koleobacterales</taxon>
        <taxon>Koleobacteraceae</taxon>
        <taxon>Koleobacter</taxon>
    </lineage>
</organism>
<keyword evidence="4 9" id="KW-0808">Transferase</keyword>
<dbReference type="GO" id="GO:0005524">
    <property type="term" value="F:ATP binding"/>
    <property type="evidence" value="ECO:0007669"/>
    <property type="project" value="UniProtKB-KW"/>
</dbReference>
<dbReference type="SUPFAM" id="SSF53067">
    <property type="entry name" value="Actin-like ATPase domain"/>
    <property type="match status" value="1"/>
</dbReference>
<comment type="similarity">
    <text evidence="1">Belongs to the ROK (NagC/XylR) family.</text>
</comment>
<accession>A0A8A0RQW0</accession>
<dbReference type="PANTHER" id="PTHR18964:SF149">
    <property type="entry name" value="BIFUNCTIONAL UDP-N-ACETYLGLUCOSAMINE 2-EPIMERASE_N-ACETYLMANNOSAMINE KINASE"/>
    <property type="match status" value="1"/>
</dbReference>
<evidence type="ECO:0000256" key="3">
    <source>
        <dbReference type="ARBA" id="ARBA00014701"/>
    </source>
</evidence>
<sequence>MKTYIGVDVGGTGIKTGLVDDEGRILYKTTKPTEVERGFKEVIGDVCDSIIELLNRARKEELAEPEYIGLGVPGTVDAEKGIVIYAPNLFWENISVKEAISDKINLPVFMDNDANSAAVGEKIWGAGRGISNFVCITLGTGVGAGIIINDKLYRGTFNNAGEVGHITILRDGPQCNCGKKGCLETLVAAPALVKKGIDALKNEKDTLIRDLTLGEPIRVNAKVIFDAAKMGDRVAMDIVKEMAYYLGMGIAGIVNILDPAAIIIGGGVAAAGNFLLSLVEEGFREHCFNRNGRIAKVLLAKLGNDAGIMGAAALGMI</sequence>
<keyword evidence="5" id="KW-0547">Nucleotide-binding</keyword>
<keyword evidence="7" id="KW-0067">ATP-binding</keyword>
<evidence type="ECO:0000256" key="8">
    <source>
        <dbReference type="ARBA" id="ARBA00032386"/>
    </source>
</evidence>
<evidence type="ECO:0000256" key="6">
    <source>
        <dbReference type="ARBA" id="ARBA00022777"/>
    </source>
</evidence>